<feature type="region of interest" description="Disordered" evidence="2">
    <location>
        <begin position="1312"/>
        <end position="1394"/>
    </location>
</feature>
<dbReference type="PANTHER" id="PTHR18947:SF31">
    <property type="entry name" value="PROTEIN DAPLE"/>
    <property type="match status" value="1"/>
</dbReference>
<reference evidence="3" key="2">
    <citation type="submission" date="2025-08" db="UniProtKB">
        <authorList>
            <consortium name="Ensembl"/>
        </authorList>
    </citation>
    <scope>IDENTIFICATION</scope>
</reference>
<feature type="compositionally biased region" description="Pro residues" evidence="2">
    <location>
        <begin position="1346"/>
        <end position="1364"/>
    </location>
</feature>
<evidence type="ECO:0000313" key="4">
    <source>
        <dbReference type="Proteomes" id="UP000007635"/>
    </source>
</evidence>
<feature type="compositionally biased region" description="Polar residues" evidence="2">
    <location>
        <begin position="7"/>
        <end position="26"/>
    </location>
</feature>
<dbReference type="GO" id="GO:0008017">
    <property type="term" value="F:microtubule binding"/>
    <property type="evidence" value="ECO:0007669"/>
    <property type="project" value="TreeGrafter"/>
</dbReference>
<feature type="coiled-coil region" evidence="1">
    <location>
        <begin position="1228"/>
        <end position="1294"/>
    </location>
</feature>
<dbReference type="Gene3D" id="1.10.418.10">
    <property type="entry name" value="Calponin-like domain"/>
    <property type="match status" value="1"/>
</dbReference>
<sequence length="1435" mass="167779">MELLKSSDCSDLNTGDPSPTNQRLNKNVNNDVSLRLYNLTVLTRHIRTYYQETLQQLIVMPLPNILCIAKDPISGNTHSHTHLTVECHSGFFHVGTDFFSSCLSGQVTHNQLNVLDLSWLEEGSELDQEELEPLSRNMAASLQQLIDQRDKASEVIVDLTQERDYLSSQQPQEGCRKLGTSSPVRGKTSEIKQHLSVELADTKAKLRRYRQELEEKTEQLMDSKHEVERLDQELQRQKQENQSLSCEARSVRVYRDEVDSLREKAARVDRLETELSRCKEKLNDVHFYKTRMEELREDNLTLMETKVLLEEQLSASRGRCDKLHTLEKDNLLLRAKIHDLEMERDGERRRLEELVEENMLLEIGQKQSMNESAHLGWELEQLTKNHDNTNTDPRKSLVHELNECVSSRVLKLEKENRELQASIDGLKEDNQLLQEQQLHTQERDRENQGLSKKSLGEELLKEKQSLEREMYTLRAEKDRQVLESEKQHLSDAVASLQERAQSNNESRVREVETENRLLHQSITDTSSRLASLETQLKVSSEDAERLREKAGRCEEVEREAARLERSRDALNREVASLRACSERSESLEKQMTSLEQEVHRLKREAEEAQREQQRLGRYEADNSLLSKENLDLRCSLENLRSSSTRLATLQEEHKEAQREVQDLQRRLEETQEEAQVQRKRAERLELNVAAQNQEKHRLEEEVQRSREEREDEERQRQDTQAREEELRREVSELREERRRREEVEEERRKLQLDLEQSEKSRKYLEKESWRIRTLLEGKETELEEKARQLTTVKKEGAALVKEVDRLKEVSVKAKELERENKELQKQATINKKTLATLREELVSEKLSVQQQSVELERLDQELEKIGHHKEKLLHKYKLLESRLEETVQQTLKIKEEKISCLEKKLEESRTLNTTLRAKVCYNLFLFFQGEENHNYQQCSGGNQGQESATIELLRIKDHLIDVEKNNASLQTESSLLRVQLKQLENQNTSLNNQMMGQQRHTTTLQEQNAVLHTQTAKLQVENSTLSSQSASLMAQNAVLQGQVTALESEMESWQRQREEAWRARESVLSDHERLLSVHERQAHEYEQLISQHAALKSKQRAVESEHRALHSKHCTLLQQKEKWEEQERHGRKEKEELNQEIQKSRLLQQENLQLKTEVDRLIERQLQQSEQCEGLQQRINEYKSSLGSAQMEERQWMAQYDSLMEKHQGLDLTMTKLDNHCELLSRLKGNLEEENHHLLSQINLLSQQNHTLLERSMESKELYHQEQKLYIDKLNALRRQKEKLEEKIMDQYKFYDPTPKKRSQWSGAKALAKLIKPRKESSRERRPDCDKEGGKERDRAKSAPDIPLPSLPPLLPPETPPPLPQRTGSDTPDSSQLHSNHNNHIGSTGLGPQSPALTPIVRGKCTGSPYIVKCCILTYNVSYDFTFTDHRRVEQ</sequence>
<keyword evidence="1" id="KW-0175">Coiled coil</keyword>
<reference evidence="3 4" key="1">
    <citation type="journal article" date="2021" name="G3 (Bethesda)">
        <title>Improved contiguity of the threespine stickleback genome using long-read sequencing.</title>
        <authorList>
            <person name="Nath S."/>
            <person name="Shaw D.E."/>
            <person name="White M.A."/>
        </authorList>
    </citation>
    <scope>NUCLEOTIDE SEQUENCE [LARGE SCALE GENOMIC DNA]</scope>
    <source>
        <strain evidence="3 4">Lake Benthic</strain>
    </source>
</reference>
<feature type="compositionally biased region" description="Basic and acidic residues" evidence="2">
    <location>
        <begin position="1317"/>
        <end position="1342"/>
    </location>
</feature>
<proteinExistence type="predicted"/>
<feature type="region of interest" description="Disordered" evidence="2">
    <location>
        <begin position="1"/>
        <end position="26"/>
    </location>
</feature>
<dbReference type="InterPro" id="IPR036872">
    <property type="entry name" value="CH_dom_sf"/>
</dbReference>
<feature type="compositionally biased region" description="Polar residues" evidence="2">
    <location>
        <begin position="1366"/>
        <end position="1386"/>
    </location>
</feature>
<feature type="compositionally biased region" description="Basic and acidic residues" evidence="2">
    <location>
        <begin position="693"/>
        <end position="729"/>
    </location>
</feature>
<evidence type="ECO:0000256" key="1">
    <source>
        <dbReference type="SAM" id="Coils"/>
    </source>
</evidence>
<protein>
    <submittedName>
        <fullName evidence="3">Coiled-coil domain containing 88C</fullName>
    </submittedName>
</protein>
<feature type="coiled-coil region" evidence="1">
    <location>
        <begin position="192"/>
        <end position="357"/>
    </location>
</feature>
<dbReference type="PANTHER" id="PTHR18947">
    <property type="entry name" value="HOOK PROTEINS"/>
    <property type="match status" value="1"/>
</dbReference>
<evidence type="ECO:0000313" key="3">
    <source>
        <dbReference type="Ensembl" id="ENSGACP00000055495.1"/>
    </source>
</evidence>
<dbReference type="GO" id="GO:0051959">
    <property type="term" value="F:dynein light intermediate chain binding"/>
    <property type="evidence" value="ECO:0007669"/>
    <property type="project" value="TreeGrafter"/>
</dbReference>
<evidence type="ECO:0000256" key="2">
    <source>
        <dbReference type="SAM" id="MobiDB-lite"/>
    </source>
</evidence>
<feature type="coiled-coil region" evidence="1">
    <location>
        <begin position="1036"/>
        <end position="1088"/>
    </location>
</feature>
<feature type="coiled-coil region" evidence="1">
    <location>
        <begin position="1120"/>
        <end position="1192"/>
    </location>
</feature>
<accession>A0AAQ4QVZ9</accession>
<dbReference type="GeneTree" id="ENSGT00940000154785"/>
<reference evidence="3" key="3">
    <citation type="submission" date="2025-09" db="UniProtKB">
        <authorList>
            <consortium name="Ensembl"/>
        </authorList>
    </citation>
    <scope>IDENTIFICATION</scope>
</reference>
<name>A0AAQ4QVZ9_GASAC</name>
<dbReference type="GO" id="GO:0005813">
    <property type="term" value="C:centrosome"/>
    <property type="evidence" value="ECO:0007669"/>
    <property type="project" value="TreeGrafter"/>
</dbReference>
<organism evidence="3 4">
    <name type="scientific">Gasterosteus aculeatus aculeatus</name>
    <name type="common">three-spined stickleback</name>
    <dbReference type="NCBI Taxonomy" id="481459"/>
    <lineage>
        <taxon>Eukaryota</taxon>
        <taxon>Metazoa</taxon>
        <taxon>Chordata</taxon>
        <taxon>Craniata</taxon>
        <taxon>Vertebrata</taxon>
        <taxon>Euteleostomi</taxon>
        <taxon>Actinopterygii</taxon>
        <taxon>Neopterygii</taxon>
        <taxon>Teleostei</taxon>
        <taxon>Neoteleostei</taxon>
        <taxon>Acanthomorphata</taxon>
        <taxon>Eupercaria</taxon>
        <taxon>Perciformes</taxon>
        <taxon>Cottioidei</taxon>
        <taxon>Gasterosteales</taxon>
        <taxon>Gasterosteidae</taxon>
        <taxon>Gasterosteus</taxon>
    </lineage>
</organism>
<dbReference type="SUPFAM" id="SSF116907">
    <property type="entry name" value="Hook domain"/>
    <property type="match status" value="1"/>
</dbReference>
<feature type="coiled-coil region" evidence="1">
    <location>
        <begin position="402"/>
        <end position="499"/>
    </location>
</feature>
<feature type="coiled-coil region" evidence="1">
    <location>
        <begin position="966"/>
        <end position="1000"/>
    </location>
</feature>
<dbReference type="Proteomes" id="UP000007635">
    <property type="component" value="Chromosome XV"/>
</dbReference>
<dbReference type="GO" id="GO:0031122">
    <property type="term" value="P:cytoplasmic microtubule organization"/>
    <property type="evidence" value="ECO:0007669"/>
    <property type="project" value="TreeGrafter"/>
</dbReference>
<dbReference type="GO" id="GO:0005737">
    <property type="term" value="C:cytoplasm"/>
    <property type="evidence" value="ECO:0007669"/>
    <property type="project" value="TreeGrafter"/>
</dbReference>
<dbReference type="GO" id="GO:0030705">
    <property type="term" value="P:cytoskeleton-dependent intracellular transport"/>
    <property type="evidence" value="ECO:0007669"/>
    <property type="project" value="TreeGrafter"/>
</dbReference>
<keyword evidence="4" id="KW-1185">Reference proteome</keyword>
<feature type="region of interest" description="Disordered" evidence="2">
    <location>
        <begin position="687"/>
        <end position="729"/>
    </location>
</feature>
<dbReference type="Ensembl" id="ENSGACT00000067912.1">
    <property type="protein sequence ID" value="ENSGACP00000055495.1"/>
    <property type="gene ID" value="ENSGACG00000001898.2"/>
</dbReference>